<dbReference type="AlphaFoldDB" id="A0A2P2QAX1"/>
<protein>
    <submittedName>
        <fullName evidence="1">Uncharacterized protein</fullName>
    </submittedName>
</protein>
<dbReference type="EMBL" id="GGEC01083621">
    <property type="protein sequence ID" value="MBX64105.1"/>
    <property type="molecule type" value="Transcribed_RNA"/>
</dbReference>
<reference evidence="1" key="1">
    <citation type="submission" date="2018-02" db="EMBL/GenBank/DDBJ databases">
        <title>Rhizophora mucronata_Transcriptome.</title>
        <authorList>
            <person name="Meera S.P."/>
            <person name="Sreeshan A."/>
            <person name="Augustine A."/>
        </authorList>
    </citation>
    <scope>NUCLEOTIDE SEQUENCE</scope>
    <source>
        <tissue evidence="1">Leaf</tissue>
    </source>
</reference>
<organism evidence="1">
    <name type="scientific">Rhizophora mucronata</name>
    <name type="common">Asiatic mangrove</name>
    <dbReference type="NCBI Taxonomy" id="61149"/>
    <lineage>
        <taxon>Eukaryota</taxon>
        <taxon>Viridiplantae</taxon>
        <taxon>Streptophyta</taxon>
        <taxon>Embryophyta</taxon>
        <taxon>Tracheophyta</taxon>
        <taxon>Spermatophyta</taxon>
        <taxon>Magnoliopsida</taxon>
        <taxon>eudicotyledons</taxon>
        <taxon>Gunneridae</taxon>
        <taxon>Pentapetalae</taxon>
        <taxon>rosids</taxon>
        <taxon>fabids</taxon>
        <taxon>Malpighiales</taxon>
        <taxon>Rhizophoraceae</taxon>
        <taxon>Rhizophora</taxon>
    </lineage>
</organism>
<evidence type="ECO:0000313" key="1">
    <source>
        <dbReference type="EMBL" id="MBX64105.1"/>
    </source>
</evidence>
<accession>A0A2P2QAX1</accession>
<sequence length="27" mass="3373">MFTGFHYLNKRTRMKVLDHITEIKHKK</sequence>
<name>A0A2P2QAX1_RHIMU</name>
<proteinExistence type="predicted"/>